<evidence type="ECO:0000256" key="1">
    <source>
        <dbReference type="ARBA" id="ARBA00000085"/>
    </source>
</evidence>
<keyword evidence="6" id="KW-0812">Transmembrane</keyword>
<dbReference type="Gene3D" id="1.10.287.130">
    <property type="match status" value="1"/>
</dbReference>
<dbReference type="PRINTS" id="PR00344">
    <property type="entry name" value="BCTRLSENSOR"/>
</dbReference>
<dbReference type="Proteomes" id="UP000540989">
    <property type="component" value="Unassembled WGS sequence"/>
</dbReference>
<evidence type="ECO:0000256" key="8">
    <source>
        <dbReference type="ARBA" id="ARBA00022777"/>
    </source>
</evidence>
<dbReference type="GO" id="GO:0007234">
    <property type="term" value="P:osmosensory signaling via phosphorelay pathway"/>
    <property type="evidence" value="ECO:0007669"/>
    <property type="project" value="TreeGrafter"/>
</dbReference>
<accession>A0A7W8E3E4</accession>
<dbReference type="CDD" id="cd00130">
    <property type="entry name" value="PAS"/>
    <property type="match status" value="3"/>
</dbReference>
<dbReference type="Pfam" id="PF00512">
    <property type="entry name" value="HisKA"/>
    <property type="match status" value="1"/>
</dbReference>
<dbReference type="CDD" id="cd00082">
    <property type="entry name" value="HisKA"/>
    <property type="match status" value="1"/>
</dbReference>
<evidence type="ECO:0000256" key="2">
    <source>
        <dbReference type="ARBA" id="ARBA00004141"/>
    </source>
</evidence>
<evidence type="ECO:0000259" key="14">
    <source>
        <dbReference type="PROSITE" id="PS50112"/>
    </source>
</evidence>
<dbReference type="InterPro" id="IPR013656">
    <property type="entry name" value="PAS_4"/>
</dbReference>
<dbReference type="EC" id="2.7.13.3" evidence="3"/>
<dbReference type="PANTHER" id="PTHR42878">
    <property type="entry name" value="TWO-COMPONENT HISTIDINE KINASE"/>
    <property type="match status" value="1"/>
</dbReference>
<keyword evidence="4" id="KW-0597">Phosphoprotein</keyword>
<dbReference type="SMART" id="SM00387">
    <property type="entry name" value="HATPase_c"/>
    <property type="match status" value="1"/>
</dbReference>
<comment type="caution">
    <text evidence="16">The sequence shown here is derived from an EMBL/GenBank/DDBJ whole genome shotgun (WGS) entry which is preliminary data.</text>
</comment>
<dbReference type="SMART" id="SM00091">
    <property type="entry name" value="PAS"/>
    <property type="match status" value="3"/>
</dbReference>
<dbReference type="PANTHER" id="PTHR42878:SF7">
    <property type="entry name" value="SENSOR HISTIDINE KINASE GLRK"/>
    <property type="match status" value="1"/>
</dbReference>
<dbReference type="InterPro" id="IPR036097">
    <property type="entry name" value="HisK_dim/P_sf"/>
</dbReference>
<comment type="subcellular location">
    <subcellularLocation>
        <location evidence="2">Membrane</location>
        <topology evidence="2">Multi-pass membrane protein</topology>
    </subcellularLocation>
</comment>
<dbReference type="GO" id="GO:0000155">
    <property type="term" value="F:phosphorelay sensor kinase activity"/>
    <property type="evidence" value="ECO:0007669"/>
    <property type="project" value="InterPro"/>
</dbReference>
<name>A0A7W8E3E4_9BACT</name>
<dbReference type="NCBIfam" id="TIGR00229">
    <property type="entry name" value="sensory_box"/>
    <property type="match status" value="3"/>
</dbReference>
<keyword evidence="9" id="KW-0067">ATP-binding</keyword>
<protein>
    <recommendedName>
        <fullName evidence="3">histidine kinase</fullName>
        <ecNumber evidence="3">2.7.13.3</ecNumber>
    </recommendedName>
</protein>
<dbReference type="InterPro" id="IPR003661">
    <property type="entry name" value="HisK_dim/P_dom"/>
</dbReference>
<dbReference type="SUPFAM" id="SSF47384">
    <property type="entry name" value="Homodimeric domain of signal transducing histidine kinase"/>
    <property type="match status" value="1"/>
</dbReference>
<evidence type="ECO:0000256" key="3">
    <source>
        <dbReference type="ARBA" id="ARBA00012438"/>
    </source>
</evidence>
<evidence type="ECO:0000313" key="17">
    <source>
        <dbReference type="Proteomes" id="UP000540989"/>
    </source>
</evidence>
<evidence type="ECO:0000256" key="9">
    <source>
        <dbReference type="ARBA" id="ARBA00022840"/>
    </source>
</evidence>
<dbReference type="InterPro" id="IPR029016">
    <property type="entry name" value="GAF-like_dom_sf"/>
</dbReference>
<keyword evidence="10" id="KW-1133">Transmembrane helix</keyword>
<evidence type="ECO:0000259" key="15">
    <source>
        <dbReference type="PROSITE" id="PS50113"/>
    </source>
</evidence>
<dbReference type="EMBL" id="JACHIP010000003">
    <property type="protein sequence ID" value="MBB5057497.1"/>
    <property type="molecule type" value="Genomic_DNA"/>
</dbReference>
<dbReference type="SUPFAM" id="SSF55785">
    <property type="entry name" value="PYP-like sensor domain (PAS domain)"/>
    <property type="match status" value="3"/>
</dbReference>
<evidence type="ECO:0000256" key="4">
    <source>
        <dbReference type="ARBA" id="ARBA00022553"/>
    </source>
</evidence>
<dbReference type="InterPro" id="IPR000700">
    <property type="entry name" value="PAS-assoc_C"/>
</dbReference>
<keyword evidence="11" id="KW-0902">Two-component regulatory system</keyword>
<feature type="domain" description="PAS" evidence="14">
    <location>
        <begin position="188"/>
        <end position="259"/>
    </location>
</feature>
<keyword evidence="17" id="KW-1185">Reference proteome</keyword>
<dbReference type="FunFam" id="1.10.287.130:FF:000001">
    <property type="entry name" value="Two-component sensor histidine kinase"/>
    <property type="match status" value="1"/>
</dbReference>
<dbReference type="Pfam" id="PF08448">
    <property type="entry name" value="PAS_4"/>
    <property type="match status" value="2"/>
</dbReference>
<dbReference type="InterPro" id="IPR036890">
    <property type="entry name" value="HATPase_C_sf"/>
</dbReference>
<dbReference type="InterPro" id="IPR004358">
    <property type="entry name" value="Sig_transdc_His_kin-like_C"/>
</dbReference>
<evidence type="ECO:0000256" key="12">
    <source>
        <dbReference type="ARBA" id="ARBA00023136"/>
    </source>
</evidence>
<dbReference type="GO" id="GO:0030295">
    <property type="term" value="F:protein kinase activator activity"/>
    <property type="evidence" value="ECO:0007669"/>
    <property type="project" value="TreeGrafter"/>
</dbReference>
<keyword evidence="5" id="KW-0808">Transferase</keyword>
<dbReference type="SMART" id="SM00388">
    <property type="entry name" value="HisKA"/>
    <property type="match status" value="1"/>
</dbReference>
<dbReference type="SUPFAM" id="SSF55781">
    <property type="entry name" value="GAF domain-like"/>
    <property type="match status" value="1"/>
</dbReference>
<dbReference type="InterPro" id="IPR005467">
    <property type="entry name" value="His_kinase_dom"/>
</dbReference>
<dbReference type="PROSITE" id="PS50109">
    <property type="entry name" value="HIS_KIN"/>
    <property type="match status" value="1"/>
</dbReference>
<dbReference type="InterPro" id="IPR035965">
    <property type="entry name" value="PAS-like_dom_sf"/>
</dbReference>
<evidence type="ECO:0000256" key="7">
    <source>
        <dbReference type="ARBA" id="ARBA00022741"/>
    </source>
</evidence>
<feature type="domain" description="PAS" evidence="14">
    <location>
        <begin position="446"/>
        <end position="491"/>
    </location>
</feature>
<dbReference type="InterPro" id="IPR000014">
    <property type="entry name" value="PAS"/>
</dbReference>
<feature type="domain" description="PAC" evidence="15">
    <location>
        <begin position="262"/>
        <end position="314"/>
    </location>
</feature>
<dbReference type="GO" id="GO:0000156">
    <property type="term" value="F:phosphorelay response regulator activity"/>
    <property type="evidence" value="ECO:0007669"/>
    <property type="project" value="TreeGrafter"/>
</dbReference>
<dbReference type="CDD" id="cd16922">
    <property type="entry name" value="HATPase_EvgS-ArcB-TorS-like"/>
    <property type="match status" value="1"/>
</dbReference>
<dbReference type="GO" id="GO:0005524">
    <property type="term" value="F:ATP binding"/>
    <property type="evidence" value="ECO:0007669"/>
    <property type="project" value="UniProtKB-KW"/>
</dbReference>
<dbReference type="GO" id="GO:0006355">
    <property type="term" value="P:regulation of DNA-templated transcription"/>
    <property type="evidence" value="ECO:0007669"/>
    <property type="project" value="InterPro"/>
</dbReference>
<evidence type="ECO:0000256" key="10">
    <source>
        <dbReference type="ARBA" id="ARBA00022989"/>
    </source>
</evidence>
<dbReference type="Pfam" id="PF02518">
    <property type="entry name" value="HATPase_c"/>
    <property type="match status" value="1"/>
</dbReference>
<comment type="catalytic activity">
    <reaction evidence="1">
        <text>ATP + protein L-histidine = ADP + protein N-phospho-L-histidine.</text>
        <dbReference type="EC" id="2.7.13.3"/>
    </reaction>
</comment>
<evidence type="ECO:0000256" key="6">
    <source>
        <dbReference type="ARBA" id="ARBA00022692"/>
    </source>
</evidence>
<dbReference type="SUPFAM" id="SSF55874">
    <property type="entry name" value="ATPase domain of HSP90 chaperone/DNA topoisomerase II/histidine kinase"/>
    <property type="match status" value="1"/>
</dbReference>
<feature type="domain" description="Histidine kinase" evidence="13">
    <location>
        <begin position="585"/>
        <end position="803"/>
    </location>
</feature>
<reference evidence="16 17" key="1">
    <citation type="submission" date="2020-08" db="EMBL/GenBank/DDBJ databases">
        <title>Genomic Encyclopedia of Type Strains, Phase IV (KMG-V): Genome sequencing to study the core and pangenomes of soil and plant-associated prokaryotes.</title>
        <authorList>
            <person name="Whitman W."/>
        </authorList>
    </citation>
    <scope>NUCLEOTIDE SEQUENCE [LARGE SCALE GENOMIC DNA]</scope>
    <source>
        <strain evidence="16 17">M8UP14</strain>
    </source>
</reference>
<evidence type="ECO:0000256" key="5">
    <source>
        <dbReference type="ARBA" id="ARBA00022679"/>
    </source>
</evidence>
<dbReference type="FunFam" id="3.30.565.10:FF:000006">
    <property type="entry name" value="Sensor histidine kinase WalK"/>
    <property type="match status" value="1"/>
</dbReference>
<evidence type="ECO:0000256" key="11">
    <source>
        <dbReference type="ARBA" id="ARBA00023012"/>
    </source>
</evidence>
<dbReference type="SMART" id="SM00086">
    <property type="entry name" value="PAC"/>
    <property type="match status" value="2"/>
</dbReference>
<evidence type="ECO:0000313" key="16">
    <source>
        <dbReference type="EMBL" id="MBB5057497.1"/>
    </source>
</evidence>
<dbReference type="Gene3D" id="3.30.450.40">
    <property type="match status" value="1"/>
</dbReference>
<dbReference type="PROSITE" id="PS50113">
    <property type="entry name" value="PAC"/>
    <property type="match status" value="1"/>
</dbReference>
<keyword evidence="12" id="KW-0472">Membrane</keyword>
<proteinExistence type="predicted"/>
<evidence type="ECO:0000259" key="13">
    <source>
        <dbReference type="PROSITE" id="PS50109"/>
    </source>
</evidence>
<feature type="domain" description="PAS" evidence="14">
    <location>
        <begin position="315"/>
        <end position="385"/>
    </location>
</feature>
<dbReference type="Gene3D" id="3.30.450.20">
    <property type="entry name" value="PAS domain"/>
    <property type="match status" value="3"/>
</dbReference>
<dbReference type="AlphaFoldDB" id="A0A7W8E3E4"/>
<dbReference type="InterPro" id="IPR001610">
    <property type="entry name" value="PAC"/>
</dbReference>
<dbReference type="InterPro" id="IPR003594">
    <property type="entry name" value="HATPase_dom"/>
</dbReference>
<dbReference type="Pfam" id="PF00989">
    <property type="entry name" value="PAS"/>
    <property type="match status" value="1"/>
</dbReference>
<organism evidence="16 17">
    <name type="scientific">Granulicella aggregans</name>
    <dbReference type="NCBI Taxonomy" id="474949"/>
    <lineage>
        <taxon>Bacteria</taxon>
        <taxon>Pseudomonadati</taxon>
        <taxon>Acidobacteriota</taxon>
        <taxon>Terriglobia</taxon>
        <taxon>Terriglobales</taxon>
        <taxon>Acidobacteriaceae</taxon>
        <taxon>Granulicella</taxon>
    </lineage>
</organism>
<dbReference type="InterPro" id="IPR013767">
    <property type="entry name" value="PAS_fold"/>
</dbReference>
<dbReference type="InterPro" id="IPR050351">
    <property type="entry name" value="BphY/WalK/GraS-like"/>
</dbReference>
<gene>
    <name evidence="16" type="ORF">HDF16_002203</name>
</gene>
<dbReference type="Gene3D" id="3.30.565.10">
    <property type="entry name" value="Histidine kinase-like ATPase, C-terminal domain"/>
    <property type="match status" value="1"/>
</dbReference>
<keyword evidence="7" id="KW-0547">Nucleotide-binding</keyword>
<keyword evidence="8" id="KW-0418">Kinase</keyword>
<dbReference type="GO" id="GO:0016020">
    <property type="term" value="C:membrane"/>
    <property type="evidence" value="ECO:0007669"/>
    <property type="project" value="UniProtKB-SubCell"/>
</dbReference>
<dbReference type="PROSITE" id="PS50112">
    <property type="entry name" value="PAS"/>
    <property type="match status" value="3"/>
</dbReference>
<sequence>MKFKTMSQRSLEDDALRVEAVEKYEVLTTPVDPALSDLARLTTQVCNTPIAAVMLLDGDRMVFKATVGISVAEQPRGDSPCERTVTQQEVYEVADAYLDPEHSERGIELGGRIFRYYAGAPLITPTGTVIGTVFVLDSVPRKLTASQRDALTIIGRQIITRLELNSRVRQMELAARVHQRTDTALTVERNFVSAVLDTVGALVAVFDTAGRIVRFNRACETISGYKSSELLGRYVWEQLIPSEDVPEAMREFEGIRTGGYPVTFENIWLTRTGSPRRISWSATALLDAQKQVAFIISTGIDVTVQRDAEATLRESEARYRELIEGSLGMVCTHDATGVLLSVNQHGAEAIGRTVDEVVGHSLLDLMFPGTEKLFAQYLDQIARTGQAEGLLHLRHLNGELRVIAFRNKLISVPERQPYVLGFGVDVSDKIRAEGELRSLVRQSNSILESIGDGILGVDLEGCITVMNPAAAQMLGYEPAEVLGKSMHDLIHHHHPSGQHYSWETCPVNLSLRKMETTRVSTEVFWRKDGTFFPVDYVARPQVDTDARTVDGERIPGGRAVGVVVAFTDTTQRRALDRMKDEFISTVSHELRTPLTSLRASLGLIQSGALSTKPERTRQMLDIAIGNTDRLVALVNDILDLERINSGKTELNYSMFGIDELLRKAAATQRTQAARADIEIQVEAQQVDAWADPDRVSQTINNLISNAIKFSPKGGRIVFKASRTENDEVQIEVQDSGPGIPEDKLEQIFERFHQVDASDSRSRGGTGLGLAICRSIVEQHGGRIWATSKPDEGSSFFFTLPSRPSDSDTSLI</sequence>